<dbReference type="InterPro" id="IPR037523">
    <property type="entry name" value="VOC_core"/>
</dbReference>
<evidence type="ECO:0000313" key="5">
    <source>
        <dbReference type="Proteomes" id="UP000305233"/>
    </source>
</evidence>
<dbReference type="EMBL" id="SSWH01000004">
    <property type="protein sequence ID" value="THJ67153.1"/>
    <property type="molecule type" value="Genomic_DNA"/>
</dbReference>
<dbReference type="SUPFAM" id="SSF53098">
    <property type="entry name" value="Ribonuclease H-like"/>
    <property type="match status" value="1"/>
</dbReference>
<dbReference type="Pfam" id="PF00903">
    <property type="entry name" value="Glyoxalase"/>
    <property type="match status" value="1"/>
</dbReference>
<comment type="caution">
    <text evidence="4">The sequence shown here is derived from an EMBL/GenBank/DDBJ whole genome shotgun (WGS) entry which is preliminary data.</text>
</comment>
<dbReference type="CDD" id="cd09279">
    <property type="entry name" value="RNase_HI_like"/>
    <property type="match status" value="1"/>
</dbReference>
<dbReference type="GO" id="GO:0004523">
    <property type="term" value="F:RNA-DNA hybrid ribonuclease activity"/>
    <property type="evidence" value="ECO:0007669"/>
    <property type="project" value="InterPro"/>
</dbReference>
<dbReference type="OrthoDB" id="5296884at2"/>
<proteinExistence type="predicted"/>
<dbReference type="InterPro" id="IPR002156">
    <property type="entry name" value="RNaseH_domain"/>
</dbReference>
<dbReference type="SUPFAM" id="SSF54593">
    <property type="entry name" value="Glyoxalase/Bleomycin resistance protein/Dihydroxybiphenyl dioxygenase"/>
    <property type="match status" value="1"/>
</dbReference>
<gene>
    <name evidence="4" type="ORF">E8P82_05865</name>
</gene>
<dbReference type="InterPro" id="IPR036397">
    <property type="entry name" value="RNaseH_sf"/>
</dbReference>
<dbReference type="AlphaFoldDB" id="A0A4S5E6S1"/>
<feature type="region of interest" description="Disordered" evidence="1">
    <location>
        <begin position="152"/>
        <end position="200"/>
    </location>
</feature>
<dbReference type="InterPro" id="IPR029068">
    <property type="entry name" value="Glyas_Bleomycin-R_OHBP_Dase"/>
</dbReference>
<dbReference type="InterPro" id="IPR012337">
    <property type="entry name" value="RNaseH-like_sf"/>
</dbReference>
<dbReference type="InterPro" id="IPR004360">
    <property type="entry name" value="Glyas_Fos-R_dOase_dom"/>
</dbReference>
<keyword evidence="4" id="KW-0808">Transferase</keyword>
<dbReference type="Gene3D" id="3.10.180.10">
    <property type="entry name" value="2,3-Dihydroxybiphenyl 1,2-Dioxygenase, domain 1"/>
    <property type="match status" value="1"/>
</dbReference>
<keyword evidence="4" id="KW-0548">Nucleotidyltransferase</keyword>
<feature type="domain" description="RNase H type-1" evidence="2">
    <location>
        <begin position="15"/>
        <end position="154"/>
    </location>
</feature>
<organism evidence="4 5">
    <name type="scientific">Arthrobacter echini</name>
    <dbReference type="NCBI Taxonomy" id="1529066"/>
    <lineage>
        <taxon>Bacteria</taxon>
        <taxon>Bacillati</taxon>
        <taxon>Actinomycetota</taxon>
        <taxon>Actinomycetes</taxon>
        <taxon>Micrococcales</taxon>
        <taxon>Micrococcaceae</taxon>
        <taxon>Arthrobacter</taxon>
    </lineage>
</organism>
<evidence type="ECO:0000259" key="2">
    <source>
        <dbReference type="PROSITE" id="PS50879"/>
    </source>
</evidence>
<dbReference type="PANTHER" id="PTHR46387">
    <property type="entry name" value="POLYNUCLEOTIDYL TRANSFERASE, RIBONUCLEASE H-LIKE SUPERFAMILY PROTEIN"/>
    <property type="match status" value="1"/>
</dbReference>
<dbReference type="Pfam" id="PF13456">
    <property type="entry name" value="RVT_3"/>
    <property type="match status" value="1"/>
</dbReference>
<evidence type="ECO:0000313" key="4">
    <source>
        <dbReference type="EMBL" id="THJ67153.1"/>
    </source>
</evidence>
<keyword evidence="4" id="KW-0695">RNA-directed DNA polymerase</keyword>
<dbReference type="Gene3D" id="3.30.420.10">
    <property type="entry name" value="Ribonuclease H-like superfamily/Ribonuclease H"/>
    <property type="match status" value="1"/>
</dbReference>
<accession>A0A4S5E6S1</accession>
<feature type="compositionally biased region" description="Low complexity" evidence="1">
    <location>
        <begin position="171"/>
        <end position="192"/>
    </location>
</feature>
<feature type="domain" description="VOC" evidence="3">
    <location>
        <begin position="201"/>
        <end position="326"/>
    </location>
</feature>
<dbReference type="PROSITE" id="PS50879">
    <property type="entry name" value="RNASE_H_1"/>
    <property type="match status" value="1"/>
</dbReference>
<protein>
    <submittedName>
        <fullName evidence="4">Reverse transcriptase-like protein</fullName>
    </submittedName>
</protein>
<dbReference type="GO" id="GO:0003964">
    <property type="term" value="F:RNA-directed DNA polymerase activity"/>
    <property type="evidence" value="ECO:0007669"/>
    <property type="project" value="UniProtKB-KW"/>
</dbReference>
<reference evidence="4 5" key="1">
    <citation type="submission" date="2019-04" db="EMBL/GenBank/DDBJ databases">
        <authorList>
            <person name="Liu Q."/>
            <person name="Xin Y.-H."/>
        </authorList>
    </citation>
    <scope>NUCLEOTIDE SEQUENCE [LARGE SCALE GENOMIC DNA]</scope>
    <source>
        <strain evidence="4 5">AM23</strain>
    </source>
</reference>
<sequence length="326" mass="34798">MFDTAGTDDDGSAGTGRRLIVEADGGSRGNPGHAGYGALVRDPETGRILVEKAAYIGKASNNVAEYTGLVAGLELAREIDPRASVHVKMDSKLVVEQMSGRWKIKHADMRVLAEKARKVLAPRRVRYEWIPRERNKDADRLSNEAMDAGMAGVDWAPRNASAADRRRDPESAATGGTAAPGTTSVTGAAPAAEQGQRPTGSLHHVEVWTADLPGAQASLGWLLERLGFPQRNAWGGGASYGSDTFYLVLESGPDLAPGGHERRRPGVNHLAFRAGSRADVDLLARRASSHGWTLLFADRHPFAGGAGHYAAYLENAEGFEVELVAD</sequence>
<dbReference type="PANTHER" id="PTHR46387:SF2">
    <property type="entry name" value="RIBONUCLEASE HI"/>
    <property type="match status" value="1"/>
</dbReference>
<keyword evidence="5" id="KW-1185">Reference proteome</keyword>
<name>A0A4S5E6S1_9MICC</name>
<dbReference type="PROSITE" id="PS51819">
    <property type="entry name" value="VOC"/>
    <property type="match status" value="1"/>
</dbReference>
<evidence type="ECO:0000256" key="1">
    <source>
        <dbReference type="SAM" id="MobiDB-lite"/>
    </source>
</evidence>
<dbReference type="Proteomes" id="UP000305233">
    <property type="component" value="Unassembled WGS sequence"/>
</dbReference>
<dbReference type="GO" id="GO:0003676">
    <property type="term" value="F:nucleic acid binding"/>
    <property type="evidence" value="ECO:0007669"/>
    <property type="project" value="InterPro"/>
</dbReference>
<evidence type="ECO:0000259" key="3">
    <source>
        <dbReference type="PROSITE" id="PS51819"/>
    </source>
</evidence>